<dbReference type="InterPro" id="IPR036397">
    <property type="entry name" value="RNaseH_sf"/>
</dbReference>
<comment type="caution">
    <text evidence="4">The sequence shown here is derived from an EMBL/GenBank/DDBJ whole genome shotgun (WGS) entry which is preliminary data.</text>
</comment>
<dbReference type="EMBL" id="QJKJ01015099">
    <property type="protein sequence ID" value="RDX63073.1"/>
    <property type="molecule type" value="Genomic_DNA"/>
</dbReference>
<dbReference type="PANTHER" id="PTHR37984:SF5">
    <property type="entry name" value="PROTEIN NYNRIN-LIKE"/>
    <property type="match status" value="1"/>
</dbReference>
<dbReference type="Gene3D" id="1.10.340.70">
    <property type="match status" value="1"/>
</dbReference>
<dbReference type="CDD" id="cd09274">
    <property type="entry name" value="RNase_HI_RT_Ty3"/>
    <property type="match status" value="1"/>
</dbReference>
<dbReference type="GO" id="GO:0003676">
    <property type="term" value="F:nucleic acid binding"/>
    <property type="evidence" value="ECO:0007669"/>
    <property type="project" value="InterPro"/>
</dbReference>
<proteinExistence type="predicted"/>
<dbReference type="GO" id="GO:0003824">
    <property type="term" value="F:catalytic activity"/>
    <property type="evidence" value="ECO:0007669"/>
    <property type="project" value="UniProtKB-KW"/>
</dbReference>
<dbReference type="SUPFAM" id="SSF53098">
    <property type="entry name" value="Ribonuclease H-like"/>
    <property type="match status" value="1"/>
</dbReference>
<evidence type="ECO:0000256" key="1">
    <source>
        <dbReference type="ARBA" id="ARBA00023268"/>
    </source>
</evidence>
<dbReference type="InterPro" id="IPR041588">
    <property type="entry name" value="Integrase_H2C2"/>
</dbReference>
<dbReference type="InterPro" id="IPR041577">
    <property type="entry name" value="RT_RNaseH_2"/>
</dbReference>
<evidence type="ECO:0000259" key="3">
    <source>
        <dbReference type="Pfam" id="PF17921"/>
    </source>
</evidence>
<dbReference type="Pfam" id="PF17921">
    <property type="entry name" value="Integrase_H2C2"/>
    <property type="match status" value="1"/>
</dbReference>
<dbReference type="Gene3D" id="3.30.70.270">
    <property type="match status" value="2"/>
</dbReference>
<protein>
    <submittedName>
        <fullName evidence="4">Retrovirus-related Pol polyprotein</fullName>
    </submittedName>
</protein>
<reference evidence="4" key="1">
    <citation type="submission" date="2018-05" db="EMBL/GenBank/DDBJ databases">
        <title>Draft genome of Mucuna pruriens seed.</title>
        <authorList>
            <person name="Nnadi N.E."/>
            <person name="Vos R."/>
            <person name="Hasami M.H."/>
            <person name="Devisetty U.K."/>
            <person name="Aguiy J.C."/>
        </authorList>
    </citation>
    <scope>NUCLEOTIDE SEQUENCE [LARGE SCALE GENOMIC DNA]</scope>
    <source>
        <strain evidence="4">JCA_2017</strain>
    </source>
</reference>
<sequence>MGSCISAESSTPSIEKKILPNVRDPRGNWTPNYEGPYIVKRAFSRGALILNLSKVLTRCIDTNLVLYFEKCHFMVTEGIVLRHLVSNRGIEVDKSKIDIITSLPNPTSVREVRSFLGHIGFYRRFIKNFSKIALSLSKLLQKEVEFKFDQPCIEAFQELNNLLTSAPILQAPNWELSFELMCDASNSALGAVLGQSAGVDKPVHLNYTTTEKELLEIVFALDKFHSYLLNSKIVVFSDHAALRFLLKKPDAKPRLIQFNIEIRDKKSVENSVADHLSRIKRDEDLVPIRDQFPDEQLLHINTPTPWFANICNFVVASQFPAKASRLYKEKLQSDAKYYIWHDPYLQRLCSDQVIRRCILDTEINSVLQFCHVALGGSHYGFTWTARRVLDYGFYWPTIFRDAHQLASTCKKCHKAGVAISRRHEMAQQPILFCEVFDVRGINFMGPFLVSNGYSYILLAVDYVSRWVEAIATKTNDAKFDVPKVLISDQGSYFYNRAMSSLLHKYGVVHRIATAYHP</sequence>
<evidence type="ECO:0000313" key="4">
    <source>
        <dbReference type="EMBL" id="RDX63073.1"/>
    </source>
</evidence>
<dbReference type="FunFam" id="3.30.70.270:FF:000020">
    <property type="entry name" value="Transposon Tf2-6 polyprotein-like Protein"/>
    <property type="match status" value="1"/>
</dbReference>
<dbReference type="Gene3D" id="3.30.420.10">
    <property type="entry name" value="Ribonuclease H-like superfamily/Ribonuclease H"/>
    <property type="match status" value="1"/>
</dbReference>
<dbReference type="Pfam" id="PF17919">
    <property type="entry name" value="RT_RNaseH_2"/>
    <property type="match status" value="1"/>
</dbReference>
<organism evidence="4 5">
    <name type="scientific">Mucuna pruriens</name>
    <name type="common">Velvet bean</name>
    <name type="synonym">Dolichos pruriens</name>
    <dbReference type="NCBI Taxonomy" id="157652"/>
    <lineage>
        <taxon>Eukaryota</taxon>
        <taxon>Viridiplantae</taxon>
        <taxon>Streptophyta</taxon>
        <taxon>Embryophyta</taxon>
        <taxon>Tracheophyta</taxon>
        <taxon>Spermatophyta</taxon>
        <taxon>Magnoliopsida</taxon>
        <taxon>eudicotyledons</taxon>
        <taxon>Gunneridae</taxon>
        <taxon>Pentapetalae</taxon>
        <taxon>rosids</taxon>
        <taxon>fabids</taxon>
        <taxon>Fabales</taxon>
        <taxon>Fabaceae</taxon>
        <taxon>Papilionoideae</taxon>
        <taxon>50 kb inversion clade</taxon>
        <taxon>NPAAA clade</taxon>
        <taxon>indigoferoid/millettioid clade</taxon>
        <taxon>Phaseoleae</taxon>
        <taxon>Mucuna</taxon>
    </lineage>
</organism>
<feature type="domain" description="Integrase zinc-binding" evidence="3">
    <location>
        <begin position="362"/>
        <end position="415"/>
    </location>
</feature>
<evidence type="ECO:0000313" key="5">
    <source>
        <dbReference type="Proteomes" id="UP000257109"/>
    </source>
</evidence>
<gene>
    <name evidence="4" type="primary">pol</name>
    <name evidence="4" type="ORF">CR513_58530</name>
</gene>
<dbReference type="InterPro" id="IPR012337">
    <property type="entry name" value="RNaseH-like_sf"/>
</dbReference>
<dbReference type="InterPro" id="IPR050951">
    <property type="entry name" value="Retrovirus_Pol_polyprotein"/>
</dbReference>
<dbReference type="OrthoDB" id="10055717at2759"/>
<dbReference type="InterPro" id="IPR043128">
    <property type="entry name" value="Rev_trsase/Diguanyl_cyclase"/>
</dbReference>
<evidence type="ECO:0000259" key="2">
    <source>
        <dbReference type="Pfam" id="PF17919"/>
    </source>
</evidence>
<name>A0A371EAL4_MUCPR</name>
<accession>A0A371EAL4</accession>
<dbReference type="InterPro" id="IPR043502">
    <property type="entry name" value="DNA/RNA_pol_sf"/>
</dbReference>
<dbReference type="SUPFAM" id="SSF56672">
    <property type="entry name" value="DNA/RNA polymerases"/>
    <property type="match status" value="1"/>
</dbReference>
<dbReference type="AlphaFoldDB" id="A0A371EAL4"/>
<keyword evidence="1" id="KW-0511">Multifunctional enzyme</keyword>
<dbReference type="Proteomes" id="UP000257109">
    <property type="component" value="Unassembled WGS sequence"/>
</dbReference>
<dbReference type="PANTHER" id="PTHR37984">
    <property type="entry name" value="PROTEIN CBG26694"/>
    <property type="match status" value="1"/>
</dbReference>
<feature type="domain" description="Reverse transcriptase/retrotransposon-derived protein RNase H-like" evidence="2">
    <location>
        <begin position="149"/>
        <end position="235"/>
    </location>
</feature>
<keyword evidence="5" id="KW-1185">Reference proteome</keyword>
<feature type="non-terminal residue" evidence="4">
    <location>
        <position position="1"/>
    </location>
</feature>